<keyword evidence="1 2" id="KW-0732">Signal</keyword>
<dbReference type="KEGG" id="ssl:SS1G_08706"/>
<organism evidence="4 5">
    <name type="scientific">Sclerotinia sclerotiorum (strain ATCC 18683 / 1980 / Ss-1)</name>
    <name type="common">White mold</name>
    <name type="synonym">Whetzelinia sclerotiorum</name>
    <dbReference type="NCBI Taxonomy" id="665079"/>
    <lineage>
        <taxon>Eukaryota</taxon>
        <taxon>Fungi</taxon>
        <taxon>Dikarya</taxon>
        <taxon>Ascomycota</taxon>
        <taxon>Pezizomycotina</taxon>
        <taxon>Leotiomycetes</taxon>
        <taxon>Helotiales</taxon>
        <taxon>Sclerotiniaceae</taxon>
        <taxon>Sclerotinia</taxon>
    </lineage>
</organism>
<dbReference type="PANTHER" id="PTHR31836:SF28">
    <property type="entry name" value="SRCR DOMAIN-CONTAINING PROTEIN-RELATED"/>
    <property type="match status" value="1"/>
</dbReference>
<evidence type="ECO:0000256" key="1">
    <source>
        <dbReference type="ARBA" id="ARBA00022729"/>
    </source>
</evidence>
<protein>
    <recommendedName>
        <fullName evidence="3">RlpA-like protein double-psi beta-barrel domain-containing protein</fullName>
    </recommendedName>
</protein>
<dbReference type="InterPro" id="IPR009009">
    <property type="entry name" value="RlpA-like_DPBB"/>
</dbReference>
<dbReference type="CDD" id="cd22191">
    <property type="entry name" value="DPBB_RlpA_EXP_N-like"/>
    <property type="match status" value="1"/>
</dbReference>
<evidence type="ECO:0000313" key="5">
    <source>
        <dbReference type="Proteomes" id="UP000177798"/>
    </source>
</evidence>
<dbReference type="Pfam" id="PF03330">
    <property type="entry name" value="DPBB_1"/>
    <property type="match status" value="1"/>
</dbReference>
<dbReference type="RefSeq" id="XP_001589942.1">
    <property type="nucleotide sequence ID" value="XM_001589892.1"/>
</dbReference>
<dbReference type="VEuPathDB" id="FungiDB:sscle_14g098920"/>
<dbReference type="OMA" id="REHPCGR"/>
<name>A0A1D9QJZ1_SCLS1</name>
<evidence type="ECO:0000256" key="2">
    <source>
        <dbReference type="SAM" id="SignalP"/>
    </source>
</evidence>
<dbReference type="InterPro" id="IPR036908">
    <property type="entry name" value="RlpA-like_sf"/>
</dbReference>
<accession>A0A1D9QJZ1</accession>
<dbReference type="Gene3D" id="2.40.40.10">
    <property type="entry name" value="RlpA-like domain"/>
    <property type="match status" value="1"/>
</dbReference>
<dbReference type="AlphaFoldDB" id="A0A1D9QJZ1"/>
<feature type="signal peptide" evidence="2">
    <location>
        <begin position="1"/>
        <end position="21"/>
    </location>
</feature>
<dbReference type="Proteomes" id="UP000177798">
    <property type="component" value="Chromosome 14"/>
</dbReference>
<dbReference type="EMBL" id="CP017827">
    <property type="protein sequence ID" value="APA15122.1"/>
    <property type="molecule type" value="Genomic_DNA"/>
</dbReference>
<feature type="chain" id="PRO_5010553954" description="RlpA-like protein double-psi beta-barrel domain-containing protein" evidence="2">
    <location>
        <begin position="22"/>
        <end position="134"/>
    </location>
</feature>
<dbReference type="PANTHER" id="PTHR31836">
    <property type="match status" value="1"/>
</dbReference>
<sequence length="134" mass="14135">MKFTITSVAALAMAFAPLISAAPAPVSPNEPELVRRSNSGDLTYYDVGLGACGWTNSDSELVVAMSAGLMGTQSNGNPNCGKRIKINYKGKSVTVKVVDKCMGCAYYDLDLSPAAFKALAPESAGRVKGTWYFV</sequence>
<feature type="domain" description="RlpA-like protein double-psi beta-barrel" evidence="3">
    <location>
        <begin position="82"/>
        <end position="128"/>
    </location>
</feature>
<dbReference type="SMR" id="A0A1D9QJZ1"/>
<gene>
    <name evidence="4" type="ORF">sscle_14g098920</name>
</gene>
<dbReference type="InterPro" id="IPR051477">
    <property type="entry name" value="Expansin_CellWall"/>
</dbReference>
<dbReference type="SUPFAM" id="SSF50685">
    <property type="entry name" value="Barwin-like endoglucanases"/>
    <property type="match status" value="1"/>
</dbReference>
<evidence type="ECO:0000259" key="3">
    <source>
        <dbReference type="Pfam" id="PF03330"/>
    </source>
</evidence>
<proteinExistence type="predicted"/>
<reference evidence="5" key="1">
    <citation type="journal article" date="2017" name="Genome Biol. Evol.">
        <title>The complete genome sequence of the phytopathogenic fungus Sclerotinia sclerotiorum reveals insights into the genome architecture of broad host range pathogens.</title>
        <authorList>
            <person name="Derbyshire M."/>
            <person name="Denton-Giles M."/>
            <person name="Hegedus D."/>
            <person name="Seifbarghy S."/>
            <person name="Rollins J."/>
            <person name="van Kan J."/>
            <person name="Seidl M.F."/>
            <person name="Faino L."/>
            <person name="Mbengue M."/>
            <person name="Navaud O."/>
            <person name="Raffaele S."/>
            <person name="Hammond-Kosack K."/>
            <person name="Heard S."/>
            <person name="Oliver R."/>
        </authorList>
    </citation>
    <scope>NUCLEOTIDE SEQUENCE [LARGE SCALE GENOMIC DNA]</scope>
    <source>
        <strain evidence="5">ATCC 18683 / 1980 / Ss-1</strain>
    </source>
</reference>
<evidence type="ECO:0000313" key="4">
    <source>
        <dbReference type="EMBL" id="APA15122.1"/>
    </source>
</evidence>
<dbReference type="OrthoDB" id="623670at2759"/>